<sequence>VTQDTPGNCPKCGMFLAADTDTKAMDAEAEAAPSCHADHGAPKAPTGPVDKSAVYTCPMHPEIEQVGPGSCPKCGMALEPKGLPDPDAGPDPELIDFTRRFWVGLVLTIPVLILAMGPLLGLPIENWIPARISRWMELVLATPVILWSGWPFFVRGWQSVINKSLNMFTLIALGTGAAFLYSVVATVLPGIFPDAFRAEDGAVAVYFEAAAVIVVLVLLGQVLELRARARTGGAIRALMDLAPKTARIVREDGSEEDIPLEHVQADNLLRVRPGDKVPVDGEVVEGTSAVDESLLTGEPVPAEKKPGDLVTGGTINGNGSFVIRATRVGADTMLAQIVNMVAEAQRSRAPIQKLADSVSSIFVPLVVLVAVIAFIAWSILGPTPPMAYGLIAAVSVLIIACPCALGLATPISIMVSTGRGAQAGVLIKNAESLERFAKVDTLVVDKTGTLTEGKPKLTEIVLFDDAIKEDALLALAASLEQGSAHPLAEAIVNAANERGVSLSKPKDFQSHSGMGVTGVVNAKKLTLGNAKMLTSVGIENADMAKKADELRAQGATVMFIAVGKKAAGLLVVTDPIKESTDEAIRALHKEGLTIIMATGDHKSTAQAVADKLNIDQVWAGVMPEDKAALVKRLQSEGHGVAMAGDGVNDSPALAQADVGIAMGTGADVAVESAGITLLRGDLRGIVRARRLAEATMKNIKQNLFFAFAYNAVGVPVAAGILYPVFGILLSPIIAAAAMSLSSFSVITNALRLRRAKL</sequence>
<name>A0A3B0RAY4_9ZZZZ</name>
<comment type="similarity">
    <text evidence="2">Belongs to the cation transport ATPase (P-type) (TC 3.A.3) family. Type IB subfamily.</text>
</comment>
<dbReference type="InterPro" id="IPR023298">
    <property type="entry name" value="ATPase_P-typ_TM_dom_sf"/>
</dbReference>
<evidence type="ECO:0000259" key="12">
    <source>
        <dbReference type="Pfam" id="PF00122"/>
    </source>
</evidence>
<dbReference type="InterPro" id="IPR001757">
    <property type="entry name" value="P_typ_ATPase"/>
</dbReference>
<dbReference type="PANTHER" id="PTHR43520">
    <property type="entry name" value="ATP7, ISOFORM B"/>
    <property type="match status" value="1"/>
</dbReference>
<dbReference type="SUPFAM" id="SSF81653">
    <property type="entry name" value="Calcium ATPase, transduction domain A"/>
    <property type="match status" value="1"/>
</dbReference>
<dbReference type="Pfam" id="PF19335">
    <property type="entry name" value="HMBD"/>
    <property type="match status" value="1"/>
</dbReference>
<dbReference type="InterPro" id="IPR027256">
    <property type="entry name" value="P-typ_ATPase_IB"/>
</dbReference>
<evidence type="ECO:0000256" key="10">
    <source>
        <dbReference type="ARBA" id="ARBA00023136"/>
    </source>
</evidence>
<comment type="subcellular location">
    <subcellularLocation>
        <location evidence="1">Cell membrane</location>
        <topology evidence="1">Multi-pass membrane protein</topology>
    </subcellularLocation>
</comment>
<dbReference type="EC" id="3.6.3.3" evidence="14"/>
<proteinExistence type="inferred from homology"/>
<feature type="transmembrane region" description="Helical" evidence="11">
    <location>
        <begin position="132"/>
        <end position="153"/>
    </location>
</feature>
<dbReference type="Gene3D" id="2.70.150.10">
    <property type="entry name" value="Calcium-transporting ATPase, cytoplasmic transduction domain A"/>
    <property type="match status" value="1"/>
</dbReference>
<protein>
    <submittedName>
        <fullName evidence="14">Lead, cadmium, zinc and mercury transporting ATPase Copper-translocating P-type ATPase</fullName>
        <ecNumber evidence="14">3.6.3.3</ecNumber>
        <ecNumber evidence="14">3.6.3.4</ecNumber>
    </submittedName>
</protein>
<dbReference type="Pfam" id="PF00702">
    <property type="entry name" value="Hydrolase"/>
    <property type="match status" value="1"/>
</dbReference>
<dbReference type="GO" id="GO:0005524">
    <property type="term" value="F:ATP binding"/>
    <property type="evidence" value="ECO:0007669"/>
    <property type="project" value="UniProtKB-KW"/>
</dbReference>
<dbReference type="InterPro" id="IPR045800">
    <property type="entry name" value="HMBD"/>
</dbReference>
<dbReference type="InterPro" id="IPR023299">
    <property type="entry name" value="ATPase_P-typ_cyto_dom_N"/>
</dbReference>
<evidence type="ECO:0000256" key="2">
    <source>
        <dbReference type="ARBA" id="ARBA00006024"/>
    </source>
</evidence>
<dbReference type="InterPro" id="IPR018303">
    <property type="entry name" value="ATPase_P-typ_P_site"/>
</dbReference>
<keyword evidence="7" id="KW-0067">ATP-binding</keyword>
<feature type="non-terminal residue" evidence="14">
    <location>
        <position position="1"/>
    </location>
</feature>
<evidence type="ECO:0000256" key="4">
    <source>
        <dbReference type="ARBA" id="ARBA00022692"/>
    </source>
</evidence>
<dbReference type="EMBL" id="UOEE01000072">
    <property type="protein sequence ID" value="VAV88687.1"/>
    <property type="molecule type" value="Genomic_DNA"/>
</dbReference>
<dbReference type="InterPro" id="IPR008250">
    <property type="entry name" value="ATPase_P-typ_transduc_dom_A_sf"/>
</dbReference>
<dbReference type="AlphaFoldDB" id="A0A3B0RAY4"/>
<evidence type="ECO:0000259" key="13">
    <source>
        <dbReference type="Pfam" id="PF19335"/>
    </source>
</evidence>
<feature type="domain" description="P-type ATPase A" evidence="12">
    <location>
        <begin position="241"/>
        <end position="341"/>
    </location>
</feature>
<keyword evidence="3" id="KW-1003">Cell membrane</keyword>
<dbReference type="Pfam" id="PF00122">
    <property type="entry name" value="E1-E2_ATPase"/>
    <property type="match status" value="1"/>
</dbReference>
<feature type="transmembrane region" description="Helical" evidence="11">
    <location>
        <begin position="386"/>
        <end position="409"/>
    </location>
</feature>
<dbReference type="FunFam" id="2.70.150.10:FF:000020">
    <property type="entry name" value="Copper-exporting P-type ATPase A"/>
    <property type="match status" value="1"/>
</dbReference>
<dbReference type="GO" id="GO:0016887">
    <property type="term" value="F:ATP hydrolysis activity"/>
    <property type="evidence" value="ECO:0007669"/>
    <property type="project" value="InterPro"/>
</dbReference>
<dbReference type="CDD" id="cd02094">
    <property type="entry name" value="P-type_ATPase_Cu-like"/>
    <property type="match status" value="1"/>
</dbReference>
<feature type="transmembrane region" description="Helical" evidence="11">
    <location>
        <begin position="728"/>
        <end position="750"/>
    </location>
</feature>
<accession>A0A3B0RAY4</accession>
<dbReference type="InterPro" id="IPR044492">
    <property type="entry name" value="P_typ_ATPase_HD_dom"/>
</dbReference>
<feature type="transmembrane region" description="Helical" evidence="11">
    <location>
        <begin position="703"/>
        <end position="722"/>
    </location>
</feature>
<evidence type="ECO:0000256" key="5">
    <source>
        <dbReference type="ARBA" id="ARBA00022723"/>
    </source>
</evidence>
<evidence type="ECO:0000256" key="6">
    <source>
        <dbReference type="ARBA" id="ARBA00022741"/>
    </source>
</evidence>
<keyword evidence="8" id="KW-1278">Translocase</keyword>
<keyword evidence="9 11" id="KW-1133">Transmembrane helix</keyword>
<feature type="transmembrane region" description="Helical" evidence="11">
    <location>
        <begin position="165"/>
        <end position="192"/>
    </location>
</feature>
<dbReference type="SFLD" id="SFLDG00002">
    <property type="entry name" value="C1.7:_P-type_atpase_like"/>
    <property type="match status" value="1"/>
</dbReference>
<evidence type="ECO:0000313" key="14">
    <source>
        <dbReference type="EMBL" id="VAV88687.1"/>
    </source>
</evidence>
<feature type="transmembrane region" description="Helical" evidence="11">
    <location>
        <begin position="361"/>
        <end position="380"/>
    </location>
</feature>
<dbReference type="PANTHER" id="PTHR43520:SF8">
    <property type="entry name" value="P-TYPE CU(+) TRANSPORTER"/>
    <property type="match status" value="1"/>
</dbReference>
<dbReference type="GO" id="GO:0005507">
    <property type="term" value="F:copper ion binding"/>
    <property type="evidence" value="ECO:0007669"/>
    <property type="project" value="TreeGrafter"/>
</dbReference>
<evidence type="ECO:0000256" key="11">
    <source>
        <dbReference type="SAM" id="Phobius"/>
    </source>
</evidence>
<dbReference type="PRINTS" id="PR00943">
    <property type="entry name" value="CUATPASE"/>
</dbReference>
<feature type="transmembrane region" description="Helical" evidence="11">
    <location>
        <begin position="204"/>
        <end position="223"/>
    </location>
</feature>
<feature type="transmembrane region" description="Helical" evidence="11">
    <location>
        <begin position="101"/>
        <end position="120"/>
    </location>
</feature>
<keyword evidence="5" id="KW-0479">Metal-binding</keyword>
<keyword evidence="10 11" id="KW-0472">Membrane</keyword>
<dbReference type="GO" id="GO:0055070">
    <property type="term" value="P:copper ion homeostasis"/>
    <property type="evidence" value="ECO:0007669"/>
    <property type="project" value="TreeGrafter"/>
</dbReference>
<evidence type="ECO:0000256" key="9">
    <source>
        <dbReference type="ARBA" id="ARBA00022989"/>
    </source>
</evidence>
<evidence type="ECO:0000256" key="7">
    <source>
        <dbReference type="ARBA" id="ARBA00022840"/>
    </source>
</evidence>
<keyword evidence="6" id="KW-0547">Nucleotide-binding</keyword>
<feature type="domain" description="Heavy metal binding" evidence="13">
    <location>
        <begin position="54"/>
        <end position="81"/>
    </location>
</feature>
<dbReference type="SFLD" id="SFLDF00027">
    <property type="entry name" value="p-type_atpase"/>
    <property type="match status" value="1"/>
</dbReference>
<dbReference type="SUPFAM" id="SSF56784">
    <property type="entry name" value="HAD-like"/>
    <property type="match status" value="1"/>
</dbReference>
<gene>
    <name evidence="14" type="ORF">MNBD_ALPHA06-800</name>
</gene>
<dbReference type="NCBIfam" id="TIGR01494">
    <property type="entry name" value="ATPase_P-type"/>
    <property type="match status" value="1"/>
</dbReference>
<dbReference type="NCBIfam" id="TIGR01525">
    <property type="entry name" value="ATPase-IB_hvy"/>
    <property type="match status" value="1"/>
</dbReference>
<dbReference type="NCBIfam" id="TIGR01511">
    <property type="entry name" value="ATPase-IB1_Cu"/>
    <property type="match status" value="1"/>
</dbReference>
<reference evidence="14" key="1">
    <citation type="submission" date="2018-06" db="EMBL/GenBank/DDBJ databases">
        <authorList>
            <person name="Zhirakovskaya E."/>
        </authorList>
    </citation>
    <scope>NUCLEOTIDE SEQUENCE</scope>
</reference>
<keyword evidence="4 11" id="KW-0812">Transmembrane</keyword>
<dbReference type="GO" id="GO:0043682">
    <property type="term" value="F:P-type divalent copper transporter activity"/>
    <property type="evidence" value="ECO:0007669"/>
    <property type="project" value="TreeGrafter"/>
</dbReference>
<dbReference type="PROSITE" id="PS00154">
    <property type="entry name" value="ATPASE_E1_E2"/>
    <property type="match status" value="1"/>
</dbReference>
<dbReference type="PRINTS" id="PR00119">
    <property type="entry name" value="CATATPASE"/>
</dbReference>
<dbReference type="InterPro" id="IPR036412">
    <property type="entry name" value="HAD-like_sf"/>
</dbReference>
<evidence type="ECO:0000256" key="1">
    <source>
        <dbReference type="ARBA" id="ARBA00004651"/>
    </source>
</evidence>
<dbReference type="InterPro" id="IPR059000">
    <property type="entry name" value="ATPase_P-type_domA"/>
</dbReference>
<evidence type="ECO:0000256" key="3">
    <source>
        <dbReference type="ARBA" id="ARBA00022475"/>
    </source>
</evidence>
<dbReference type="EC" id="3.6.3.4" evidence="14"/>
<evidence type="ECO:0000256" key="8">
    <source>
        <dbReference type="ARBA" id="ARBA00022967"/>
    </source>
</evidence>
<dbReference type="Gene3D" id="3.40.50.1000">
    <property type="entry name" value="HAD superfamily/HAD-like"/>
    <property type="match status" value="1"/>
</dbReference>
<dbReference type="Gene3D" id="3.40.1110.10">
    <property type="entry name" value="Calcium-transporting ATPase, cytoplasmic domain N"/>
    <property type="match status" value="1"/>
</dbReference>
<keyword evidence="14" id="KW-0378">Hydrolase</keyword>
<dbReference type="InterPro" id="IPR023214">
    <property type="entry name" value="HAD_sf"/>
</dbReference>
<dbReference type="SUPFAM" id="SSF81665">
    <property type="entry name" value="Calcium ATPase, transmembrane domain M"/>
    <property type="match status" value="1"/>
</dbReference>
<organism evidence="14">
    <name type="scientific">hydrothermal vent metagenome</name>
    <dbReference type="NCBI Taxonomy" id="652676"/>
    <lineage>
        <taxon>unclassified sequences</taxon>
        <taxon>metagenomes</taxon>
        <taxon>ecological metagenomes</taxon>
    </lineage>
</organism>
<dbReference type="SFLD" id="SFLDS00003">
    <property type="entry name" value="Haloacid_Dehalogenase"/>
    <property type="match status" value="1"/>
</dbReference>
<dbReference type="GO" id="GO:0005886">
    <property type="term" value="C:plasma membrane"/>
    <property type="evidence" value="ECO:0007669"/>
    <property type="project" value="UniProtKB-SubCell"/>
</dbReference>